<dbReference type="EMBL" id="AM905950">
    <property type="protein sequence ID" value="CAP20319.1"/>
    <property type="molecule type" value="Genomic_DNA"/>
</dbReference>
<reference evidence="1" key="1">
    <citation type="journal article" date="2008" name="J. Bacteriol.">
        <title>Genetic and functional properties of the self-transmissible Yersinia enterocolitica plasmid pYE854, which mobilizes the virulence plasmid pYV.</title>
        <authorList>
            <person name="Hammerl J.A."/>
            <person name="Klein I."/>
            <person name="Lanka E."/>
            <person name="Appel B."/>
            <person name="Hertwig S."/>
        </authorList>
    </citation>
    <scope>NUCLEOTIDE SEQUENCE [LARGE SCALE GENOMIC DNA]</scope>
    <source>
        <strain evidence="1">29854</strain>
        <plasmid evidence="1">pYE854</plasmid>
    </source>
</reference>
<sequence length="110" mass="12433">MQRVKIIFSGEMACFLQTGDKFRPREYVFYCEPWIATGVAGIRQRLTNIDVLPQFGLDQLSGLLKALSLCSFGFVEKAVQHSFMQLNHFVCQCGSGFFQHADQDRMTAGC</sequence>
<dbReference type="AlphaFoldDB" id="B0RL62"/>
<organism evidence="1">
    <name type="scientific">Yersinia enterocolitica</name>
    <dbReference type="NCBI Taxonomy" id="630"/>
    <lineage>
        <taxon>Bacteria</taxon>
        <taxon>Pseudomonadati</taxon>
        <taxon>Pseudomonadota</taxon>
        <taxon>Gammaproteobacteria</taxon>
        <taxon>Enterobacterales</taxon>
        <taxon>Yersiniaceae</taxon>
        <taxon>Yersinia</taxon>
    </lineage>
</organism>
<protein>
    <submittedName>
        <fullName evidence="1">Uncharacterized protein</fullName>
    </submittedName>
</protein>
<geneLocation type="plasmid" evidence="1">
    <name>pYE854</name>
</geneLocation>
<keyword evidence="1" id="KW-0614">Plasmid</keyword>
<name>B0RL62_YEREN</name>
<evidence type="ECO:0000313" key="1">
    <source>
        <dbReference type="EMBL" id="CAP20319.1"/>
    </source>
</evidence>
<proteinExistence type="predicted"/>
<accession>B0RL62</accession>